<feature type="compositionally biased region" description="Polar residues" evidence="1">
    <location>
        <begin position="124"/>
        <end position="133"/>
    </location>
</feature>
<dbReference type="CDD" id="cd02801">
    <property type="entry name" value="DUS_like_FMN"/>
    <property type="match status" value="1"/>
</dbReference>
<reference evidence="3" key="1">
    <citation type="submission" date="2013-10" db="EMBL/GenBank/DDBJ databases">
        <title>Genomic analysis of the causative agents of coccidiosis in chickens.</title>
        <authorList>
            <person name="Reid A.J."/>
            <person name="Blake D."/>
            <person name="Billington K."/>
            <person name="Browne H."/>
            <person name="Dunn M."/>
            <person name="Hung S."/>
            <person name="Kawahara F."/>
            <person name="Miranda-Saavedra D."/>
            <person name="Mourier T."/>
            <person name="Nagra H."/>
            <person name="Otto T.D."/>
            <person name="Rawlings N."/>
            <person name="Sanchez A."/>
            <person name="Sanders M."/>
            <person name="Subramaniam C."/>
            <person name="Tay Y."/>
            <person name="Dear P."/>
            <person name="Doerig C."/>
            <person name="Gruber A."/>
            <person name="Parkinson J."/>
            <person name="Shirley M."/>
            <person name="Wan K.L."/>
            <person name="Berriman M."/>
            <person name="Tomley F."/>
            <person name="Pain A."/>
        </authorList>
    </citation>
    <scope>NUCLEOTIDE SEQUENCE [LARGE SCALE GENOMIC DNA]</scope>
    <source>
        <strain evidence="3">Houghton</strain>
    </source>
</reference>
<proteinExistence type="predicted"/>
<protein>
    <submittedName>
        <fullName evidence="3">Dihydrouridine synthase domain-containing protein, putative</fullName>
    </submittedName>
</protein>
<dbReference type="OrthoDB" id="272303at2759"/>
<dbReference type="Gene3D" id="3.20.20.70">
    <property type="entry name" value="Aldolase class I"/>
    <property type="match status" value="1"/>
</dbReference>
<dbReference type="SUPFAM" id="SSF51395">
    <property type="entry name" value="FMN-linked oxidoreductases"/>
    <property type="match status" value="1"/>
</dbReference>
<keyword evidence="4" id="KW-1185">Reference proteome</keyword>
<dbReference type="PANTHER" id="PTHR45936:SF1">
    <property type="entry name" value="TRNA-DIHYDROURIDINE(20) SYNTHASE [NAD(P)+]-LIKE"/>
    <property type="match status" value="1"/>
</dbReference>
<accession>U6GP59</accession>
<dbReference type="InterPro" id="IPR035587">
    <property type="entry name" value="DUS-like_FMN-bd"/>
</dbReference>
<name>U6GP59_9EIME</name>
<evidence type="ECO:0000256" key="1">
    <source>
        <dbReference type="SAM" id="MobiDB-lite"/>
    </source>
</evidence>
<dbReference type="Proteomes" id="UP000018201">
    <property type="component" value="Unassembled WGS sequence"/>
</dbReference>
<feature type="domain" description="DUS-like FMN-binding" evidence="2">
    <location>
        <begin position="264"/>
        <end position="370"/>
    </location>
</feature>
<evidence type="ECO:0000313" key="4">
    <source>
        <dbReference type="Proteomes" id="UP000018201"/>
    </source>
</evidence>
<gene>
    <name evidence="3" type="ORF">EPH_0010270</name>
</gene>
<dbReference type="GO" id="GO:0017150">
    <property type="term" value="F:tRNA dihydrouridine synthase activity"/>
    <property type="evidence" value="ECO:0007669"/>
    <property type="project" value="TreeGrafter"/>
</dbReference>
<evidence type="ECO:0000259" key="2">
    <source>
        <dbReference type="Pfam" id="PF01207"/>
    </source>
</evidence>
<feature type="region of interest" description="Disordered" evidence="1">
    <location>
        <begin position="43"/>
        <end position="76"/>
    </location>
</feature>
<sequence length="504" mass="54544">MAGTRAPFVACRGKVKEVAKELCSEPPAEGWVISRLGRYPSGMHCATSESPTSKGTKLQESVTDEQRLREGESDDPTGCEYLASSCATNGHAELVQPANQAPMIGLGRSTSTVECSGREFEPSKNVSNGTQGQDHCLRKRGASHTTESEGIADEIANGGEAADTLPGGGMSNSELHPRPLKFPRPAPQSVCGEGAVTEAVKTADQLNEEPHLGKTKEFSALQEMARETDSAENVLDGFVPGELPNEQRQSGSVNASELYQSAWILAPMVRISTLPFRLECLKYGADIVYSEEIVDRKLIDSKRYINKDFGTIEYIHKSDRRCVFSTCDLEKGKVVLQLGTADAARALQAATIAMQDIAAVDINMGCPKSFSYAGPSHLVVNPHQQEQSLQVSAFVRIAANKAKDILPAQALVKGGMGAALLQAPDVAMDILKTLTRNVTCPVTCKIRLLETMEEDSDKNLKLDLVAANSTAKVCTVFGLDHFYNGIEHVPYANTLNYYKYIELK</sequence>
<dbReference type="InterPro" id="IPR013785">
    <property type="entry name" value="Aldolase_TIM"/>
</dbReference>
<dbReference type="PANTHER" id="PTHR45936">
    <property type="entry name" value="TRNA-DIHYDROURIDINE(20) SYNTHASE [NAD(P)+]-LIKE"/>
    <property type="match status" value="1"/>
</dbReference>
<feature type="domain" description="DUS-like FMN-binding" evidence="2">
    <location>
        <begin position="407"/>
        <end position="455"/>
    </location>
</feature>
<feature type="compositionally biased region" description="Polar residues" evidence="1">
    <location>
        <begin position="47"/>
        <end position="61"/>
    </location>
</feature>
<dbReference type="VEuPathDB" id="ToxoDB:EPH_0010270"/>
<reference evidence="3" key="2">
    <citation type="submission" date="2013-10" db="EMBL/GenBank/DDBJ databases">
        <authorList>
            <person name="Aslett M."/>
        </authorList>
    </citation>
    <scope>NUCLEOTIDE SEQUENCE [LARGE SCALE GENOMIC DNA]</scope>
    <source>
        <strain evidence="3">Houghton</strain>
    </source>
</reference>
<evidence type="ECO:0000313" key="3">
    <source>
        <dbReference type="EMBL" id="CDI81975.1"/>
    </source>
</evidence>
<dbReference type="InterPro" id="IPR052582">
    <property type="entry name" value="tRNA-DUS-like"/>
</dbReference>
<dbReference type="Pfam" id="PF01207">
    <property type="entry name" value="Dus"/>
    <property type="match status" value="2"/>
</dbReference>
<feature type="region of interest" description="Disordered" evidence="1">
    <location>
        <begin position="115"/>
        <end position="190"/>
    </location>
</feature>
<dbReference type="EMBL" id="HG692184">
    <property type="protein sequence ID" value="CDI81975.1"/>
    <property type="molecule type" value="Genomic_DNA"/>
</dbReference>
<organism evidence="3 4">
    <name type="scientific">Eimeria praecox</name>
    <dbReference type="NCBI Taxonomy" id="51316"/>
    <lineage>
        <taxon>Eukaryota</taxon>
        <taxon>Sar</taxon>
        <taxon>Alveolata</taxon>
        <taxon>Apicomplexa</taxon>
        <taxon>Conoidasida</taxon>
        <taxon>Coccidia</taxon>
        <taxon>Eucoccidiorida</taxon>
        <taxon>Eimeriorina</taxon>
        <taxon>Eimeriidae</taxon>
        <taxon>Eimeria</taxon>
    </lineage>
</organism>
<dbReference type="GO" id="GO:0005737">
    <property type="term" value="C:cytoplasm"/>
    <property type="evidence" value="ECO:0007669"/>
    <property type="project" value="TreeGrafter"/>
</dbReference>
<dbReference type="AlphaFoldDB" id="U6GP59"/>